<evidence type="ECO:0000313" key="2">
    <source>
        <dbReference type="Proteomes" id="UP001141552"/>
    </source>
</evidence>
<accession>A0A9Q0J307</accession>
<organism evidence="1 2">
    <name type="scientific">Turnera subulata</name>
    <dbReference type="NCBI Taxonomy" id="218843"/>
    <lineage>
        <taxon>Eukaryota</taxon>
        <taxon>Viridiplantae</taxon>
        <taxon>Streptophyta</taxon>
        <taxon>Embryophyta</taxon>
        <taxon>Tracheophyta</taxon>
        <taxon>Spermatophyta</taxon>
        <taxon>Magnoliopsida</taxon>
        <taxon>eudicotyledons</taxon>
        <taxon>Gunneridae</taxon>
        <taxon>Pentapetalae</taxon>
        <taxon>rosids</taxon>
        <taxon>fabids</taxon>
        <taxon>Malpighiales</taxon>
        <taxon>Passifloraceae</taxon>
        <taxon>Turnera</taxon>
    </lineage>
</organism>
<name>A0A9Q0J307_9ROSI</name>
<dbReference type="EMBL" id="JAKUCV010006635">
    <property type="protein sequence ID" value="KAJ4826543.1"/>
    <property type="molecule type" value="Genomic_DNA"/>
</dbReference>
<gene>
    <name evidence="1" type="ORF">Tsubulata_043734</name>
</gene>
<feature type="non-terminal residue" evidence="1">
    <location>
        <position position="157"/>
    </location>
</feature>
<reference evidence="1" key="1">
    <citation type="submission" date="2022-02" db="EMBL/GenBank/DDBJ databases">
        <authorList>
            <person name="Henning P.M."/>
            <person name="McCubbin A.G."/>
            <person name="Shore J.S."/>
        </authorList>
    </citation>
    <scope>NUCLEOTIDE SEQUENCE</scope>
    <source>
        <strain evidence="1">F60SS</strain>
        <tissue evidence="1">Leaves</tissue>
    </source>
</reference>
<comment type="caution">
    <text evidence="1">The sequence shown here is derived from an EMBL/GenBank/DDBJ whole genome shotgun (WGS) entry which is preliminary data.</text>
</comment>
<evidence type="ECO:0000313" key="1">
    <source>
        <dbReference type="EMBL" id="KAJ4826543.1"/>
    </source>
</evidence>
<dbReference type="AlphaFoldDB" id="A0A9Q0J307"/>
<protein>
    <submittedName>
        <fullName evidence="1">Uncharacterized protein</fullName>
    </submittedName>
</protein>
<keyword evidence="2" id="KW-1185">Reference proteome</keyword>
<proteinExistence type="predicted"/>
<dbReference type="Proteomes" id="UP001141552">
    <property type="component" value="Unassembled WGS sequence"/>
</dbReference>
<sequence length="157" mass="18453">MTVVLMYPKGCVFEVSDLSLVSMGIRSHEVQLVMSNETKKESNADDVIVLDESQHVIVAEEPKHLLPTTKRVIDELDEGLMVEKKSGRSVRIQAWGKLKRRHKKRVIGFGRTMRKKMRKRKLMPYFQVTRKHGKKKGCNLGQWKRFRKKMRMKKKFV</sequence>
<reference evidence="1" key="2">
    <citation type="journal article" date="2023" name="Plants (Basel)">
        <title>Annotation of the Turnera subulata (Passifloraceae) Draft Genome Reveals the S-Locus Evolved after the Divergence of Turneroideae from Passifloroideae in a Stepwise Manner.</title>
        <authorList>
            <person name="Henning P.M."/>
            <person name="Roalson E.H."/>
            <person name="Mir W."/>
            <person name="McCubbin A.G."/>
            <person name="Shore J.S."/>
        </authorList>
    </citation>
    <scope>NUCLEOTIDE SEQUENCE</scope>
    <source>
        <strain evidence="1">F60SS</strain>
    </source>
</reference>